<keyword evidence="1" id="KW-1133">Transmembrane helix</keyword>
<keyword evidence="4" id="KW-1185">Reference proteome</keyword>
<proteinExistence type="predicted"/>
<dbReference type="Proteomes" id="UP000015388">
    <property type="component" value="Chromosome"/>
</dbReference>
<dbReference type="PATRIC" id="fig|1224163.3.peg.11"/>
<protein>
    <recommendedName>
        <fullName evidence="2">DUF3566 domain-containing protein</fullName>
    </recommendedName>
</protein>
<dbReference type="OrthoDB" id="3240216at2"/>
<dbReference type="EMBL" id="CP003924">
    <property type="protein sequence ID" value="AGS33494.1"/>
    <property type="molecule type" value="Genomic_DNA"/>
</dbReference>
<dbReference type="Pfam" id="PF12089">
    <property type="entry name" value="DUF3566"/>
    <property type="match status" value="1"/>
</dbReference>
<name>S5SR06_9CORY</name>
<feature type="transmembrane region" description="Helical" evidence="1">
    <location>
        <begin position="21"/>
        <end position="49"/>
    </location>
</feature>
<dbReference type="RefSeq" id="WP_020933429.1">
    <property type="nucleotide sequence ID" value="NC_021915.1"/>
</dbReference>
<keyword evidence="1" id="KW-0472">Membrane</keyword>
<reference evidence="3 4" key="1">
    <citation type="submission" date="2012-11" db="EMBL/GenBank/DDBJ databases">
        <title>The complete genome sequence of Corynebacterium maris Coryn-1 (=DSM 45190).</title>
        <authorList>
            <person name="Schaffert L."/>
            <person name="Albersmeier A."/>
            <person name="Kalinowski J."/>
            <person name="Ruckert C."/>
        </authorList>
    </citation>
    <scope>NUCLEOTIDE SEQUENCE [LARGE SCALE GENOMIC DNA]</scope>
    <source>
        <strain evidence="4">Coryn-1</strain>
    </source>
</reference>
<dbReference type="AlphaFoldDB" id="S5SR06"/>
<evidence type="ECO:0000313" key="3">
    <source>
        <dbReference type="EMBL" id="AGS33494.1"/>
    </source>
</evidence>
<evidence type="ECO:0000256" key="1">
    <source>
        <dbReference type="SAM" id="Phobius"/>
    </source>
</evidence>
<sequence>MAARRTYAVNRIAPLSAFRVGLAMALVGFVAWLIAVAVLYAGMSAAGIWESLNSLIGDVGGENAVTFGVVMIAAALLGAVFAILMAILAPLAAVVYNAIVDLLGGFSVDLEEERE</sequence>
<dbReference type="eggNOG" id="ENOG5030HSW">
    <property type="taxonomic scope" value="Bacteria"/>
</dbReference>
<dbReference type="KEGG" id="cmd:B841_00055"/>
<feature type="transmembrane region" description="Helical" evidence="1">
    <location>
        <begin position="69"/>
        <end position="96"/>
    </location>
</feature>
<accession>S5SR06</accession>
<evidence type="ECO:0000259" key="2">
    <source>
        <dbReference type="Pfam" id="PF12089"/>
    </source>
</evidence>
<keyword evidence="1" id="KW-0812">Transmembrane</keyword>
<dbReference type="STRING" id="1224163.B841_00055"/>
<dbReference type="InterPro" id="IPR021949">
    <property type="entry name" value="DUF3566_TM"/>
</dbReference>
<feature type="domain" description="DUF3566" evidence="2">
    <location>
        <begin position="4"/>
        <end position="112"/>
    </location>
</feature>
<gene>
    <name evidence="3" type="ORF">B841_00055</name>
</gene>
<evidence type="ECO:0000313" key="4">
    <source>
        <dbReference type="Proteomes" id="UP000015388"/>
    </source>
</evidence>
<organism evidence="3 4">
    <name type="scientific">Corynebacterium maris DSM 45190</name>
    <dbReference type="NCBI Taxonomy" id="1224163"/>
    <lineage>
        <taxon>Bacteria</taxon>
        <taxon>Bacillati</taxon>
        <taxon>Actinomycetota</taxon>
        <taxon>Actinomycetes</taxon>
        <taxon>Mycobacteriales</taxon>
        <taxon>Corynebacteriaceae</taxon>
        <taxon>Corynebacterium</taxon>
    </lineage>
</organism>
<dbReference type="HOGENOM" id="CLU_046697_5_0_11"/>